<name>A0A9D1J5P7_9FIRM</name>
<keyword evidence="1" id="KW-0472">Membrane</keyword>
<feature type="transmembrane region" description="Helical" evidence="1">
    <location>
        <begin position="82"/>
        <end position="100"/>
    </location>
</feature>
<keyword evidence="1" id="KW-0812">Transmembrane</keyword>
<feature type="transmembrane region" description="Helical" evidence="1">
    <location>
        <begin position="326"/>
        <end position="346"/>
    </location>
</feature>
<comment type="caution">
    <text evidence="2">The sequence shown here is derived from an EMBL/GenBank/DDBJ whole genome shotgun (WGS) entry which is preliminary data.</text>
</comment>
<evidence type="ECO:0000256" key="1">
    <source>
        <dbReference type="SAM" id="Phobius"/>
    </source>
</evidence>
<feature type="transmembrane region" description="Helical" evidence="1">
    <location>
        <begin position="289"/>
        <end position="306"/>
    </location>
</feature>
<dbReference type="EMBL" id="DVHA01000320">
    <property type="protein sequence ID" value="HIR61882.1"/>
    <property type="molecule type" value="Genomic_DNA"/>
</dbReference>
<evidence type="ECO:0000313" key="3">
    <source>
        <dbReference type="Proteomes" id="UP000824241"/>
    </source>
</evidence>
<evidence type="ECO:0008006" key="4">
    <source>
        <dbReference type="Google" id="ProtNLM"/>
    </source>
</evidence>
<feature type="transmembrane region" description="Helical" evidence="1">
    <location>
        <begin position="149"/>
        <end position="171"/>
    </location>
</feature>
<keyword evidence="1" id="KW-1133">Transmembrane helix</keyword>
<feature type="transmembrane region" description="Helical" evidence="1">
    <location>
        <begin position="51"/>
        <end position="70"/>
    </location>
</feature>
<feature type="transmembrane region" description="Helical" evidence="1">
    <location>
        <begin position="120"/>
        <end position="142"/>
    </location>
</feature>
<dbReference type="AlphaFoldDB" id="A0A9D1J5P7"/>
<reference evidence="2" key="2">
    <citation type="journal article" date="2021" name="PeerJ">
        <title>Extensive microbial diversity within the chicken gut microbiome revealed by metagenomics and culture.</title>
        <authorList>
            <person name="Gilroy R."/>
            <person name="Ravi A."/>
            <person name="Getino M."/>
            <person name="Pursley I."/>
            <person name="Horton D.L."/>
            <person name="Alikhan N.F."/>
            <person name="Baker D."/>
            <person name="Gharbi K."/>
            <person name="Hall N."/>
            <person name="Watson M."/>
            <person name="Adriaenssens E.M."/>
            <person name="Foster-Nyarko E."/>
            <person name="Jarju S."/>
            <person name="Secka A."/>
            <person name="Antonio M."/>
            <person name="Oren A."/>
            <person name="Chaudhuri R.R."/>
            <person name="La Ragione R."/>
            <person name="Hildebrand F."/>
            <person name="Pallen M.J."/>
        </authorList>
    </citation>
    <scope>NUCLEOTIDE SEQUENCE</scope>
    <source>
        <strain evidence="2">CHK189-12415</strain>
    </source>
</reference>
<gene>
    <name evidence="2" type="ORF">IAB37_09940</name>
</gene>
<dbReference type="Proteomes" id="UP000824241">
    <property type="component" value="Unassembled WGS sequence"/>
</dbReference>
<evidence type="ECO:0000313" key="2">
    <source>
        <dbReference type="EMBL" id="HIR61882.1"/>
    </source>
</evidence>
<reference evidence="2" key="1">
    <citation type="submission" date="2020-10" db="EMBL/GenBank/DDBJ databases">
        <authorList>
            <person name="Gilroy R."/>
        </authorList>
    </citation>
    <scope>NUCLEOTIDE SEQUENCE</scope>
    <source>
        <strain evidence="2">CHK189-12415</strain>
    </source>
</reference>
<feature type="transmembrane region" description="Helical" evidence="1">
    <location>
        <begin position="191"/>
        <end position="215"/>
    </location>
</feature>
<sequence length="358" mass="37100">MKRVLKTVGKAAAGIGAAAAAAGLVLRSDLAAEGVKAGITLCLETVIPSLFAFMVLSDFLAAGGGTGWIFAPFKWLARVYHLPDAAAAALALGLVGGYPVGARMAAGLKREGRLDGREASALLCTAYGPSPTFLAGIGAMVFGNRKIGLVIWLALVLATLPVGFLAGRGLQRREREGVITPPPMQPLSGRFVGSVLSATRAMGVICGFTVAFAVLRQYLLLLPGEMGRFAAAFCEVSVGCMSAGERGYGAALLLVTGCCSLGGVSVWMQNACFLRGSGISMEKFFLSRVLHLLFSLSLVLLFDRWLGMSEWAAVNVFSSFSEAVPAMGAGSAVSSAFLVASCLLLLPGGRGVCYNKSD</sequence>
<organism evidence="2 3">
    <name type="scientific">Candidatus Faecivivens stercoravium</name>
    <dbReference type="NCBI Taxonomy" id="2840803"/>
    <lineage>
        <taxon>Bacteria</taxon>
        <taxon>Bacillati</taxon>
        <taxon>Bacillota</taxon>
        <taxon>Clostridia</taxon>
        <taxon>Eubacteriales</taxon>
        <taxon>Oscillospiraceae</taxon>
        <taxon>Oscillospiraceae incertae sedis</taxon>
        <taxon>Candidatus Faecivivens</taxon>
    </lineage>
</organism>
<proteinExistence type="predicted"/>
<protein>
    <recommendedName>
        <fullName evidence="4">Sporulation integral membrane protein YlbJ</fullName>
    </recommendedName>
</protein>
<feature type="transmembrane region" description="Helical" evidence="1">
    <location>
        <begin position="250"/>
        <end position="268"/>
    </location>
</feature>
<accession>A0A9D1J5P7</accession>